<dbReference type="Proteomes" id="UP000287651">
    <property type="component" value="Unassembled WGS sequence"/>
</dbReference>
<protein>
    <recommendedName>
        <fullName evidence="1">DUF632 domain-containing protein</fullName>
    </recommendedName>
</protein>
<dbReference type="Pfam" id="PF04782">
    <property type="entry name" value="DUF632"/>
    <property type="match status" value="1"/>
</dbReference>
<comment type="caution">
    <text evidence="2">The sequence shown here is derived from an EMBL/GenBank/DDBJ whole genome shotgun (WGS) entry which is preliminary data.</text>
</comment>
<dbReference type="InterPro" id="IPR006867">
    <property type="entry name" value="DUF632"/>
</dbReference>
<gene>
    <name evidence="2" type="ORF">B296_00048443</name>
</gene>
<name>A0A426XZT2_ENSVE</name>
<evidence type="ECO:0000259" key="1">
    <source>
        <dbReference type="Pfam" id="PF04782"/>
    </source>
</evidence>
<reference evidence="2 3" key="1">
    <citation type="journal article" date="2014" name="Agronomy (Basel)">
        <title>A Draft Genome Sequence for Ensete ventricosum, the Drought-Tolerant Tree Against Hunger.</title>
        <authorList>
            <person name="Harrison J."/>
            <person name="Moore K.A."/>
            <person name="Paszkiewicz K."/>
            <person name="Jones T."/>
            <person name="Grant M."/>
            <person name="Ambacheew D."/>
            <person name="Muzemil S."/>
            <person name="Studholme D.J."/>
        </authorList>
    </citation>
    <scope>NUCLEOTIDE SEQUENCE [LARGE SCALE GENOMIC DNA]</scope>
</reference>
<sequence length="245" mass="28562">MYHPISVPYRYRDELDTPVWIGHIDHSVRVMRVITWHRSFEVTPGADGSKDDFIDDEWETHATVLDKILAWEKRLYDEVKLMKIEYHRKVALLNREKKRSASGESLQRTKAATLVHAWHEYLEKLPEELPNTALLSFSAVLNTIAAVQQEELKQKERCREIHKEYLGKKRAFEDCCQKHSQKRMGEREIGGEEASQNDPVREKSLVALKTHLPELFRAVSDFAEFCSNTYTSLQLVTDQQDPPTK</sequence>
<dbReference type="PANTHER" id="PTHR21450">
    <property type="entry name" value="PROTEIN ALTERED PHOSPHATE STARVATION RESPONSE 1"/>
    <property type="match status" value="1"/>
</dbReference>
<accession>A0A426XZT2</accession>
<evidence type="ECO:0000313" key="3">
    <source>
        <dbReference type="Proteomes" id="UP000287651"/>
    </source>
</evidence>
<evidence type="ECO:0000313" key="2">
    <source>
        <dbReference type="EMBL" id="RRT45009.1"/>
    </source>
</evidence>
<feature type="domain" description="DUF632" evidence="1">
    <location>
        <begin position="24"/>
        <end position="112"/>
    </location>
</feature>
<dbReference type="AlphaFoldDB" id="A0A426XZT2"/>
<dbReference type="EMBL" id="AMZH03016101">
    <property type="protein sequence ID" value="RRT45009.1"/>
    <property type="molecule type" value="Genomic_DNA"/>
</dbReference>
<dbReference type="PANTHER" id="PTHR21450:SF7">
    <property type="entry name" value="DNA LIGASE (DUF630 AND DUF632)"/>
    <property type="match status" value="1"/>
</dbReference>
<organism evidence="2 3">
    <name type="scientific">Ensete ventricosum</name>
    <name type="common">Abyssinian banana</name>
    <name type="synonym">Musa ensete</name>
    <dbReference type="NCBI Taxonomy" id="4639"/>
    <lineage>
        <taxon>Eukaryota</taxon>
        <taxon>Viridiplantae</taxon>
        <taxon>Streptophyta</taxon>
        <taxon>Embryophyta</taxon>
        <taxon>Tracheophyta</taxon>
        <taxon>Spermatophyta</taxon>
        <taxon>Magnoliopsida</taxon>
        <taxon>Liliopsida</taxon>
        <taxon>Zingiberales</taxon>
        <taxon>Musaceae</taxon>
        <taxon>Ensete</taxon>
    </lineage>
</organism>
<proteinExistence type="predicted"/>